<dbReference type="SUPFAM" id="SSF81631">
    <property type="entry name" value="PAP/OAS1 substrate-binding domain"/>
    <property type="match status" value="1"/>
</dbReference>
<dbReference type="PANTHER" id="PTHR12271:SF40">
    <property type="entry name" value="POLY(A) RNA POLYMERASE GLD2"/>
    <property type="match status" value="1"/>
</dbReference>
<dbReference type="Gene3D" id="1.10.1410.10">
    <property type="match status" value="1"/>
</dbReference>
<comment type="subcellular location">
    <subcellularLocation>
        <location evidence="3">Cytoplasm</location>
    </subcellularLocation>
</comment>
<dbReference type="InterPro" id="IPR043519">
    <property type="entry name" value="NT_sf"/>
</dbReference>
<keyword evidence="5" id="KW-0808">Transferase</keyword>
<dbReference type="InterPro" id="IPR002058">
    <property type="entry name" value="PAP_assoc"/>
</dbReference>
<comment type="caution">
    <text evidence="11">The sequence shown here is derived from an EMBL/GenBank/DDBJ whole genome shotgun (WGS) entry which is preliminary data.</text>
</comment>
<evidence type="ECO:0000256" key="6">
    <source>
        <dbReference type="ARBA" id="ARBA00022723"/>
    </source>
</evidence>
<keyword evidence="7" id="KW-0460">Magnesium</keyword>
<evidence type="ECO:0000256" key="2">
    <source>
        <dbReference type="ARBA" id="ARBA00001946"/>
    </source>
</evidence>
<dbReference type="EMBL" id="JAVRJZ010000017">
    <property type="protein sequence ID" value="KAK2709940.1"/>
    <property type="molecule type" value="Genomic_DNA"/>
</dbReference>
<dbReference type="InterPro" id="IPR054708">
    <property type="entry name" value="MTPAP-like_central"/>
</dbReference>
<evidence type="ECO:0000256" key="8">
    <source>
        <dbReference type="ARBA" id="ARBA00038491"/>
    </source>
</evidence>
<evidence type="ECO:0000256" key="4">
    <source>
        <dbReference type="ARBA" id="ARBA00022490"/>
    </source>
</evidence>
<dbReference type="GO" id="GO:1990817">
    <property type="term" value="F:poly(A) RNA polymerase activity"/>
    <property type="evidence" value="ECO:0007669"/>
    <property type="project" value="UniProtKB-ARBA"/>
</dbReference>
<dbReference type="PANTHER" id="PTHR12271">
    <property type="entry name" value="POLY A POLYMERASE CID PAP -RELATED"/>
    <property type="match status" value="1"/>
</dbReference>
<dbReference type="GO" id="GO:0005737">
    <property type="term" value="C:cytoplasm"/>
    <property type="evidence" value="ECO:0007669"/>
    <property type="project" value="UniProtKB-SubCell"/>
</dbReference>
<keyword evidence="6" id="KW-0479">Metal-binding</keyword>
<evidence type="ECO:0000313" key="12">
    <source>
        <dbReference type="Proteomes" id="UP001187531"/>
    </source>
</evidence>
<feature type="domain" description="PAP-associated" evidence="9">
    <location>
        <begin position="360"/>
        <end position="423"/>
    </location>
</feature>
<dbReference type="Pfam" id="PF22600">
    <property type="entry name" value="MTPAP-like_central"/>
    <property type="match status" value="1"/>
</dbReference>
<evidence type="ECO:0000259" key="10">
    <source>
        <dbReference type="Pfam" id="PF22600"/>
    </source>
</evidence>
<evidence type="ECO:0000256" key="7">
    <source>
        <dbReference type="ARBA" id="ARBA00022842"/>
    </source>
</evidence>
<dbReference type="AlphaFoldDB" id="A0AA88HGP7"/>
<dbReference type="CDD" id="cd05402">
    <property type="entry name" value="NT_PAP_TUTase"/>
    <property type="match status" value="1"/>
</dbReference>
<comment type="cofactor">
    <cofactor evidence="2">
        <name>Mg(2+)</name>
        <dbReference type="ChEBI" id="CHEBI:18420"/>
    </cofactor>
</comment>
<dbReference type="Gene3D" id="3.30.460.10">
    <property type="entry name" value="Beta Polymerase, domain 2"/>
    <property type="match status" value="1"/>
</dbReference>
<evidence type="ECO:0000256" key="3">
    <source>
        <dbReference type="ARBA" id="ARBA00004496"/>
    </source>
</evidence>
<comment type="similarity">
    <text evidence="8">Belongs to the DNA polymerase type-B-like family. GLD2 subfamily.</text>
</comment>
<accession>A0AA88HGP7</accession>
<evidence type="ECO:0008006" key="13">
    <source>
        <dbReference type="Google" id="ProtNLM"/>
    </source>
</evidence>
<name>A0AA88HGP7_ARTSF</name>
<evidence type="ECO:0000313" key="11">
    <source>
        <dbReference type="EMBL" id="KAK2709939.1"/>
    </source>
</evidence>
<dbReference type="Pfam" id="PF03828">
    <property type="entry name" value="PAP_assoc"/>
    <property type="match status" value="1"/>
</dbReference>
<dbReference type="EMBL" id="JAVRJZ010000017">
    <property type="protein sequence ID" value="KAK2709939.1"/>
    <property type="molecule type" value="Genomic_DNA"/>
</dbReference>
<gene>
    <name evidence="11" type="ORF">QYM36_013576</name>
</gene>
<evidence type="ECO:0000256" key="5">
    <source>
        <dbReference type="ARBA" id="ARBA00022679"/>
    </source>
</evidence>
<dbReference type="GO" id="GO:0031123">
    <property type="term" value="P:RNA 3'-end processing"/>
    <property type="evidence" value="ECO:0007669"/>
    <property type="project" value="TreeGrafter"/>
</dbReference>
<dbReference type="GO" id="GO:0046872">
    <property type="term" value="F:metal ion binding"/>
    <property type="evidence" value="ECO:0007669"/>
    <property type="project" value="UniProtKB-KW"/>
</dbReference>
<evidence type="ECO:0000256" key="1">
    <source>
        <dbReference type="ARBA" id="ARBA00001936"/>
    </source>
</evidence>
<keyword evidence="12" id="KW-1185">Reference proteome</keyword>
<feature type="domain" description="Poly(A) RNA polymerase mitochondrial-like central palm" evidence="10">
    <location>
        <begin position="132"/>
        <end position="270"/>
    </location>
</feature>
<protein>
    <recommendedName>
        <fullName evidence="13">PAP-associated domain-containing protein</fullName>
    </recommendedName>
</protein>
<proteinExistence type="inferred from homology"/>
<reference evidence="11" key="1">
    <citation type="submission" date="2023-07" db="EMBL/GenBank/DDBJ databases">
        <title>Chromosome-level genome assembly of Artemia franciscana.</title>
        <authorList>
            <person name="Jo E."/>
        </authorList>
    </citation>
    <scope>NUCLEOTIDE SEQUENCE</scope>
    <source>
        <tissue evidence="11">Whole body</tissue>
    </source>
</reference>
<dbReference type="SUPFAM" id="SSF81301">
    <property type="entry name" value="Nucleotidyltransferase"/>
    <property type="match status" value="1"/>
</dbReference>
<organism evidence="11 12">
    <name type="scientific">Artemia franciscana</name>
    <name type="common">Brine shrimp</name>
    <name type="synonym">Artemia sanfranciscana</name>
    <dbReference type="NCBI Taxonomy" id="6661"/>
    <lineage>
        <taxon>Eukaryota</taxon>
        <taxon>Metazoa</taxon>
        <taxon>Ecdysozoa</taxon>
        <taxon>Arthropoda</taxon>
        <taxon>Crustacea</taxon>
        <taxon>Branchiopoda</taxon>
        <taxon>Anostraca</taxon>
        <taxon>Artemiidae</taxon>
        <taxon>Artemia</taxon>
    </lineage>
</organism>
<keyword evidence="4" id="KW-0963">Cytoplasm</keyword>
<evidence type="ECO:0000259" key="9">
    <source>
        <dbReference type="Pfam" id="PF03828"/>
    </source>
</evidence>
<comment type="cofactor">
    <cofactor evidence="1">
        <name>Mn(2+)</name>
        <dbReference type="ChEBI" id="CHEBI:29035"/>
    </cofactor>
</comment>
<sequence length="459" mass="53275">MTSKLWITKLCLAPEHNLLALCLKFCCIASSRSIKSSKNLIHQDRQKNFKKLKGRTNKNKQMDLRVGQVAFNNVQFDARYGFRANFVEGWNSLQHPVRRSYEEICYNEDFCEATAKYLGLPSQVHIAPTDKLSLSIWTKFKSIQQSPELLAKKMKIQDSVARLIKRPHYGLYIVGSTFSGFGCKVSDLDMCLIIPPIFESFNYKFSIIEVLRGIKYALDRMPDRYEKIELIDKAKVPILKFCDRESGVYVDLSINCDVGLRNTHLLHSYARVDWRVRPLAVIVKLWAKFQGINDARSTTLSSYALSLMVIHYLQCGTSPRVLPCLQQMYDRNFHPNVALGRLKPLTEYELNRFCSKNQESIGDLFLGFLDYYANRFNFRDHCMSVRLGGKIPVKDLNTEWNYDNYYGSEWKFISIEEPFDRSNVGRTVYGLEGFEKIMNVFTDSYKKLKETRELSSVLR</sequence>
<dbReference type="Proteomes" id="UP001187531">
    <property type="component" value="Unassembled WGS sequence"/>
</dbReference>